<dbReference type="PANTHER" id="PTHR32432:SF3">
    <property type="entry name" value="ETHANOLAMINE UTILIZATION PROTEIN EUTJ"/>
    <property type="match status" value="1"/>
</dbReference>
<dbReference type="Proteomes" id="UP000316304">
    <property type="component" value="Unassembled WGS sequence"/>
</dbReference>
<evidence type="ECO:0000313" key="1">
    <source>
        <dbReference type="EMBL" id="TWU20983.1"/>
    </source>
</evidence>
<protein>
    <submittedName>
        <fullName evidence="1">Competence protein A</fullName>
    </submittedName>
</protein>
<keyword evidence="2" id="KW-1185">Reference proteome</keyword>
<dbReference type="InterPro" id="IPR050696">
    <property type="entry name" value="FtsA/MreB"/>
</dbReference>
<dbReference type="Gene3D" id="3.30.1490.300">
    <property type="match status" value="1"/>
</dbReference>
<sequence length="352" mass="38174">MTPFAATSRGWIGIDIGSRSIKLAQVERVGDQFHFGNRWTVTRPENLLASNVDMPNALAGKPLGLAELRELFSRSECAAALSMSFHTLRSIELPAASAEEMRDMVNEELAAEASNAESDCVFDFWNTHEATDEAAHVTTLSMPTSVATGVAKDLLQAGYECQVLDGLPCALARAVTMANDDHDSPVAALDLGDGEFTFVLIARGQPLYTRVLRGGGLCALLQPLKDALNLSHEQAMQLLIRYAVGSGEHGGRAMNSGPAQLLEQPMMLLVQELKRTLDFVAQPVHREKPAELILFGGGASIRNLSSYLSQHLGLPTRNWRLPSSTPQFATDDARYGVAAALSVLRWEQRTCS</sequence>
<organism evidence="1 2">
    <name type="scientific">Novipirellula galeiformis</name>
    <dbReference type="NCBI Taxonomy" id="2528004"/>
    <lineage>
        <taxon>Bacteria</taxon>
        <taxon>Pseudomonadati</taxon>
        <taxon>Planctomycetota</taxon>
        <taxon>Planctomycetia</taxon>
        <taxon>Pirellulales</taxon>
        <taxon>Pirellulaceae</taxon>
        <taxon>Novipirellula</taxon>
    </lineage>
</organism>
<dbReference type="AlphaFoldDB" id="A0A5C6C8H3"/>
<evidence type="ECO:0000313" key="2">
    <source>
        <dbReference type="Proteomes" id="UP000316304"/>
    </source>
</evidence>
<accession>A0A5C6C8H3</accession>
<gene>
    <name evidence="1" type="ORF">Pla52o_40150</name>
</gene>
<dbReference type="SUPFAM" id="SSF53067">
    <property type="entry name" value="Actin-like ATPase domain"/>
    <property type="match status" value="1"/>
</dbReference>
<dbReference type="PANTHER" id="PTHR32432">
    <property type="entry name" value="CELL DIVISION PROTEIN FTSA-RELATED"/>
    <property type="match status" value="1"/>
</dbReference>
<dbReference type="Gene3D" id="3.30.420.40">
    <property type="match status" value="2"/>
</dbReference>
<comment type="caution">
    <text evidence="1">The sequence shown here is derived from an EMBL/GenBank/DDBJ whole genome shotgun (WGS) entry which is preliminary data.</text>
</comment>
<dbReference type="InterPro" id="IPR005883">
    <property type="entry name" value="PilM"/>
</dbReference>
<dbReference type="Pfam" id="PF11104">
    <property type="entry name" value="PilM_2"/>
    <property type="match status" value="1"/>
</dbReference>
<proteinExistence type="predicted"/>
<dbReference type="EMBL" id="SJPT01000007">
    <property type="protein sequence ID" value="TWU20983.1"/>
    <property type="molecule type" value="Genomic_DNA"/>
</dbReference>
<dbReference type="InterPro" id="IPR043129">
    <property type="entry name" value="ATPase_NBD"/>
</dbReference>
<name>A0A5C6C8H3_9BACT</name>
<reference evidence="1 2" key="1">
    <citation type="submission" date="2019-02" db="EMBL/GenBank/DDBJ databases">
        <title>Deep-cultivation of Planctomycetes and their phenomic and genomic characterization uncovers novel biology.</title>
        <authorList>
            <person name="Wiegand S."/>
            <person name="Jogler M."/>
            <person name="Boedeker C."/>
            <person name="Pinto D."/>
            <person name="Vollmers J."/>
            <person name="Rivas-Marin E."/>
            <person name="Kohn T."/>
            <person name="Peeters S.H."/>
            <person name="Heuer A."/>
            <person name="Rast P."/>
            <person name="Oberbeckmann S."/>
            <person name="Bunk B."/>
            <person name="Jeske O."/>
            <person name="Meyerdierks A."/>
            <person name="Storesund J.E."/>
            <person name="Kallscheuer N."/>
            <person name="Luecker S."/>
            <person name="Lage O.M."/>
            <person name="Pohl T."/>
            <person name="Merkel B.J."/>
            <person name="Hornburger P."/>
            <person name="Mueller R.-W."/>
            <person name="Bruemmer F."/>
            <person name="Labrenz M."/>
            <person name="Spormann A.M."/>
            <person name="Op Den Camp H."/>
            <person name="Overmann J."/>
            <person name="Amann R."/>
            <person name="Jetten M.S.M."/>
            <person name="Mascher T."/>
            <person name="Medema M.H."/>
            <person name="Devos D.P."/>
            <person name="Kaster A.-K."/>
            <person name="Ovreas L."/>
            <person name="Rohde M."/>
            <person name="Galperin M.Y."/>
            <person name="Jogler C."/>
        </authorList>
    </citation>
    <scope>NUCLEOTIDE SEQUENCE [LARGE SCALE GENOMIC DNA]</scope>
    <source>
        <strain evidence="1 2">Pla52o</strain>
    </source>
</reference>